<dbReference type="AlphaFoldDB" id="A0A0A9C5I9"/>
<proteinExistence type="predicted"/>
<protein>
    <submittedName>
        <fullName evidence="1">Uncharacterized protein</fullName>
    </submittedName>
</protein>
<reference evidence="1" key="1">
    <citation type="submission" date="2014-09" db="EMBL/GenBank/DDBJ databases">
        <authorList>
            <person name="Magalhaes I.L.F."/>
            <person name="Oliveira U."/>
            <person name="Santos F.R."/>
            <person name="Vidigal T.H.D.A."/>
            <person name="Brescovit A.D."/>
            <person name="Santos A.J."/>
        </authorList>
    </citation>
    <scope>NUCLEOTIDE SEQUENCE</scope>
    <source>
        <tissue evidence="1">Shoot tissue taken approximately 20 cm above the soil surface</tissue>
    </source>
</reference>
<reference evidence="1" key="2">
    <citation type="journal article" date="2015" name="Data Brief">
        <title>Shoot transcriptome of the giant reed, Arundo donax.</title>
        <authorList>
            <person name="Barrero R.A."/>
            <person name="Guerrero F.D."/>
            <person name="Moolhuijzen P."/>
            <person name="Goolsby J.A."/>
            <person name="Tidwell J."/>
            <person name="Bellgard S.E."/>
            <person name="Bellgard M.I."/>
        </authorList>
    </citation>
    <scope>NUCLEOTIDE SEQUENCE</scope>
    <source>
        <tissue evidence="1">Shoot tissue taken approximately 20 cm above the soil surface</tissue>
    </source>
</reference>
<organism evidence="1">
    <name type="scientific">Arundo donax</name>
    <name type="common">Giant reed</name>
    <name type="synonym">Donax arundinaceus</name>
    <dbReference type="NCBI Taxonomy" id="35708"/>
    <lineage>
        <taxon>Eukaryota</taxon>
        <taxon>Viridiplantae</taxon>
        <taxon>Streptophyta</taxon>
        <taxon>Embryophyta</taxon>
        <taxon>Tracheophyta</taxon>
        <taxon>Spermatophyta</taxon>
        <taxon>Magnoliopsida</taxon>
        <taxon>Liliopsida</taxon>
        <taxon>Poales</taxon>
        <taxon>Poaceae</taxon>
        <taxon>PACMAD clade</taxon>
        <taxon>Arundinoideae</taxon>
        <taxon>Arundineae</taxon>
        <taxon>Arundo</taxon>
    </lineage>
</organism>
<dbReference type="EMBL" id="GBRH01228177">
    <property type="protein sequence ID" value="JAD69718.1"/>
    <property type="molecule type" value="Transcribed_RNA"/>
</dbReference>
<name>A0A0A9C5I9_ARUDO</name>
<sequence>MVTATPSARPRLRRRRRSMLGLENCSRRW</sequence>
<accession>A0A0A9C5I9</accession>
<evidence type="ECO:0000313" key="1">
    <source>
        <dbReference type="EMBL" id="JAD69718.1"/>
    </source>
</evidence>